<dbReference type="Pfam" id="PF17200">
    <property type="entry name" value="sCache_2"/>
    <property type="match status" value="1"/>
</dbReference>
<dbReference type="PANTHER" id="PTHR32089:SF119">
    <property type="entry name" value="METHYL-ACCEPTING CHEMOTAXIS PROTEIN CTPL"/>
    <property type="match status" value="1"/>
</dbReference>
<dbReference type="InterPro" id="IPR004089">
    <property type="entry name" value="MCPsignal_dom"/>
</dbReference>
<dbReference type="PANTHER" id="PTHR32089">
    <property type="entry name" value="METHYL-ACCEPTING CHEMOTAXIS PROTEIN MCPB"/>
    <property type="match status" value="1"/>
</dbReference>
<dbReference type="GO" id="GO:0007165">
    <property type="term" value="P:signal transduction"/>
    <property type="evidence" value="ECO:0007669"/>
    <property type="project" value="UniProtKB-KW"/>
</dbReference>
<dbReference type="Gene3D" id="1.10.287.950">
    <property type="entry name" value="Methyl-accepting chemotaxis protein"/>
    <property type="match status" value="1"/>
</dbReference>
<dbReference type="Gene3D" id="3.30.450.20">
    <property type="entry name" value="PAS domain"/>
    <property type="match status" value="1"/>
</dbReference>
<feature type="transmembrane region" description="Helical" evidence="9">
    <location>
        <begin position="12"/>
        <end position="31"/>
    </location>
</feature>
<evidence type="ECO:0000256" key="6">
    <source>
        <dbReference type="ARBA" id="ARBA00023224"/>
    </source>
</evidence>
<reference evidence="11 12" key="1">
    <citation type="submission" date="2015-05" db="EMBL/GenBank/DDBJ databases">
        <title>Photobacterium galathea sp. nov.</title>
        <authorList>
            <person name="Machado H."/>
            <person name="Gram L."/>
        </authorList>
    </citation>
    <scope>NUCLEOTIDE SEQUENCE [LARGE SCALE GENOMIC DNA]</scope>
    <source>
        <strain evidence="11 12">CGMCC 1.12159</strain>
    </source>
</reference>
<comment type="similarity">
    <text evidence="7">Belongs to the methyl-accepting chemotaxis (MCP) protein family.</text>
</comment>
<dbReference type="SMART" id="SM01049">
    <property type="entry name" value="Cache_2"/>
    <property type="match status" value="1"/>
</dbReference>
<evidence type="ECO:0000256" key="8">
    <source>
        <dbReference type="PROSITE-ProRule" id="PRU00284"/>
    </source>
</evidence>
<evidence type="ECO:0000256" key="9">
    <source>
        <dbReference type="SAM" id="Phobius"/>
    </source>
</evidence>
<dbReference type="SUPFAM" id="SSF58104">
    <property type="entry name" value="Methyl-accepting chemotaxis protein (MCP) signaling domain"/>
    <property type="match status" value="1"/>
</dbReference>
<dbReference type="SMART" id="SM00283">
    <property type="entry name" value="MA"/>
    <property type="match status" value="1"/>
</dbReference>
<feature type="transmembrane region" description="Helical" evidence="9">
    <location>
        <begin position="187"/>
        <end position="205"/>
    </location>
</feature>
<keyword evidence="12" id="KW-1185">Reference proteome</keyword>
<dbReference type="GO" id="GO:0005886">
    <property type="term" value="C:plasma membrane"/>
    <property type="evidence" value="ECO:0007669"/>
    <property type="project" value="UniProtKB-SubCell"/>
</dbReference>
<keyword evidence="4 9" id="KW-1133">Transmembrane helix</keyword>
<keyword evidence="6 8" id="KW-0807">Transducer</keyword>
<evidence type="ECO:0000256" key="7">
    <source>
        <dbReference type="ARBA" id="ARBA00029447"/>
    </source>
</evidence>
<evidence type="ECO:0000256" key="2">
    <source>
        <dbReference type="ARBA" id="ARBA00022475"/>
    </source>
</evidence>
<keyword evidence="5 9" id="KW-0472">Membrane</keyword>
<evidence type="ECO:0000256" key="5">
    <source>
        <dbReference type="ARBA" id="ARBA00023136"/>
    </source>
</evidence>
<evidence type="ECO:0000256" key="3">
    <source>
        <dbReference type="ARBA" id="ARBA00022692"/>
    </source>
</evidence>
<dbReference type="EMBL" id="LDOT01000002">
    <property type="protein sequence ID" value="KLV08929.1"/>
    <property type="molecule type" value="Genomic_DNA"/>
</dbReference>
<protein>
    <recommendedName>
        <fullName evidence="10">Methyl-accepting transducer domain-containing protein</fullName>
    </recommendedName>
</protein>
<dbReference type="GO" id="GO:0004888">
    <property type="term" value="F:transmembrane signaling receptor activity"/>
    <property type="evidence" value="ECO:0007669"/>
    <property type="project" value="InterPro"/>
</dbReference>
<evidence type="ECO:0000313" key="12">
    <source>
        <dbReference type="Proteomes" id="UP000036097"/>
    </source>
</evidence>
<comment type="subcellular location">
    <subcellularLocation>
        <location evidence="1">Cell membrane</location>
        <topology evidence="1">Multi-pass membrane protein</topology>
    </subcellularLocation>
</comment>
<dbReference type="InterPro" id="IPR004090">
    <property type="entry name" value="Chemotax_Me-accpt_rcpt"/>
</dbReference>
<dbReference type="GO" id="GO:0006935">
    <property type="term" value="P:chemotaxis"/>
    <property type="evidence" value="ECO:0007669"/>
    <property type="project" value="InterPro"/>
</dbReference>
<sequence>MKTKTTARYIQVYLLFVLIMTGAAFFSAQSVKNTMEIKNIDRLTNLLTNALATVTYFEKQAQEGKLPLAVAQQHAMDVLQSYNYAPDEYIWATNAQMTFVAAPLDPQIIGQEFAAVVGQQALSAVKSELQGKSGQVVHYIWSTTRGDVTTDVQSIAVKSPDWGWYLGSGVQNRKVEQAFYQILIENLSVALFACLFVGVGMFIALKRYQQIVGHEPSEILTILEQLSRGDLNRSFELNGKETGIYKGVLETGGALKHMVAEIKQVTVELNNSCAQMAQSTETVSGNTAVQADKLSQAATAMSQIMTSVEEVAEKANSTSSNTQDVEENTQTCAATMSHVNEQMGLLTVNLAENQQQLDHLQTQANRISSLVEEIRAISEQTNLLALNAAIEAARAGEVGRGFAVVADEVRALADRTQKSTVEIDNLVSSLRNDTQLSVKMLQANNDNISQIHQQNSQSLNDVNSVFSTLGNINHDCEQIAVVTEEQFAATVSMNTIIENLLVTAESTNQEMASANAVRHDLLLKANGLSEIVAGFKI</sequence>
<dbReference type="InterPro" id="IPR033480">
    <property type="entry name" value="sCache_2"/>
</dbReference>
<accession>A0A0J1HBA7</accession>
<organism evidence="11 12">
    <name type="scientific">Photobacterium aquae</name>
    <dbReference type="NCBI Taxonomy" id="1195763"/>
    <lineage>
        <taxon>Bacteria</taxon>
        <taxon>Pseudomonadati</taxon>
        <taxon>Pseudomonadota</taxon>
        <taxon>Gammaproteobacteria</taxon>
        <taxon>Vibrionales</taxon>
        <taxon>Vibrionaceae</taxon>
        <taxon>Photobacterium</taxon>
    </lineage>
</organism>
<keyword evidence="2" id="KW-1003">Cell membrane</keyword>
<proteinExistence type="inferred from homology"/>
<keyword evidence="3 9" id="KW-0812">Transmembrane</keyword>
<comment type="caution">
    <text evidence="11">The sequence shown here is derived from an EMBL/GenBank/DDBJ whole genome shotgun (WGS) entry which is preliminary data.</text>
</comment>
<gene>
    <name evidence="11" type="ORF">ABT56_01605</name>
</gene>
<dbReference type="Proteomes" id="UP000036097">
    <property type="component" value="Unassembled WGS sequence"/>
</dbReference>
<name>A0A0J1HBA7_9GAMM</name>
<dbReference type="AlphaFoldDB" id="A0A0J1HBA7"/>
<evidence type="ECO:0000256" key="4">
    <source>
        <dbReference type="ARBA" id="ARBA00022989"/>
    </source>
</evidence>
<dbReference type="PATRIC" id="fig|1195763.3.peg.348"/>
<dbReference type="PRINTS" id="PR00260">
    <property type="entry name" value="CHEMTRNSDUCR"/>
</dbReference>
<feature type="domain" description="Methyl-accepting transducer" evidence="10">
    <location>
        <begin position="265"/>
        <end position="501"/>
    </location>
</feature>
<evidence type="ECO:0000256" key="1">
    <source>
        <dbReference type="ARBA" id="ARBA00004651"/>
    </source>
</evidence>
<evidence type="ECO:0000259" key="10">
    <source>
        <dbReference type="PROSITE" id="PS50111"/>
    </source>
</evidence>
<dbReference type="PROSITE" id="PS50111">
    <property type="entry name" value="CHEMOTAXIS_TRANSDUC_2"/>
    <property type="match status" value="1"/>
</dbReference>
<dbReference type="STRING" id="1195763.ABT56_01605"/>
<dbReference type="Pfam" id="PF00015">
    <property type="entry name" value="MCPsignal"/>
    <property type="match status" value="1"/>
</dbReference>
<evidence type="ECO:0000313" key="11">
    <source>
        <dbReference type="EMBL" id="KLV08929.1"/>
    </source>
</evidence>
<dbReference type="RefSeq" id="WP_047877090.1">
    <property type="nucleotide sequence ID" value="NZ_LDOT01000002.1"/>
</dbReference>